<proteinExistence type="predicted"/>
<organism evidence="1 2">
    <name type="scientific">Candidatus Methylumidiphilus alinenensis</name>
    <dbReference type="NCBI Taxonomy" id="2202197"/>
    <lineage>
        <taxon>Bacteria</taxon>
        <taxon>Pseudomonadati</taxon>
        <taxon>Pseudomonadota</taxon>
        <taxon>Gammaproteobacteria</taxon>
        <taxon>Methylococcales</taxon>
        <taxon>Candidatus Methylumidiphilus</taxon>
    </lineage>
</organism>
<accession>A0A2W4T4J3</accession>
<dbReference type="InterPro" id="IPR002636">
    <property type="entry name" value="DUF29"/>
</dbReference>
<protein>
    <submittedName>
        <fullName evidence="1">DUF29 domain-containing protein</fullName>
    </submittedName>
</protein>
<gene>
    <name evidence="1" type="ORF">DM484_11160</name>
</gene>
<dbReference type="Proteomes" id="UP000249396">
    <property type="component" value="Unassembled WGS sequence"/>
</dbReference>
<dbReference type="Gene3D" id="1.20.1220.20">
    <property type="entry name" value="Uncharcterised protein PF01724"/>
    <property type="match status" value="1"/>
</dbReference>
<dbReference type="AlphaFoldDB" id="A0A2W4T4J3"/>
<dbReference type="Pfam" id="PF01724">
    <property type="entry name" value="DUF29"/>
    <property type="match status" value="1"/>
</dbReference>
<dbReference type="EMBL" id="QJPH01000294">
    <property type="protein sequence ID" value="PZN79674.1"/>
    <property type="molecule type" value="Genomic_DNA"/>
</dbReference>
<reference evidence="1 2" key="1">
    <citation type="journal article" date="2018" name="Aquat. Microb. Ecol.">
        <title>Gammaproteobacterial methanotrophs dominate.</title>
        <authorList>
            <person name="Rissanen A.J."/>
            <person name="Saarenheimo J."/>
            <person name="Tiirola M."/>
            <person name="Peura S."/>
            <person name="Aalto S.L."/>
            <person name="Karvinen A."/>
            <person name="Nykanen H."/>
        </authorList>
    </citation>
    <scope>NUCLEOTIDE SEQUENCE [LARGE SCALE GENOMIC DNA]</scope>
    <source>
        <strain evidence="1">AMbin10</strain>
    </source>
</reference>
<evidence type="ECO:0000313" key="1">
    <source>
        <dbReference type="EMBL" id="PZN79674.1"/>
    </source>
</evidence>
<name>A0A2W4T4J3_9GAMM</name>
<comment type="caution">
    <text evidence="1">The sequence shown here is derived from an EMBL/GenBank/DDBJ whole genome shotgun (WGS) entry which is preliminary data.</text>
</comment>
<evidence type="ECO:0000313" key="2">
    <source>
        <dbReference type="Proteomes" id="UP000249396"/>
    </source>
</evidence>
<sequence length="144" mass="16712">MNSNLHENDLYAWTRQQVQLLKSGQLSALDVSNLIDEVDDMGGSIRNQLESRLEVLLMHLLKWQYQPNYRGRSWQLTIKEQRRKIERLIRKNPSLQNTLDQTLADAYGDAILAAAKETGMAENIFPEQCPYSIQQIIYSDYLPD</sequence>
<dbReference type="PANTHER" id="PTHR34235">
    <property type="entry name" value="SLR1203 PROTEIN-RELATED"/>
    <property type="match status" value="1"/>
</dbReference>